<evidence type="ECO:0000313" key="2">
    <source>
        <dbReference type="EMBL" id="WXB15541.1"/>
    </source>
</evidence>
<evidence type="ECO:0000256" key="1">
    <source>
        <dbReference type="SAM" id="SignalP"/>
    </source>
</evidence>
<dbReference type="Proteomes" id="UP001370348">
    <property type="component" value="Chromosome"/>
</dbReference>
<feature type="signal peptide" evidence="1">
    <location>
        <begin position="1"/>
        <end position="24"/>
    </location>
</feature>
<reference evidence="2 3" key="1">
    <citation type="submission" date="2021-12" db="EMBL/GenBank/DDBJ databases">
        <title>Discovery of the Pendulisporaceae a myxobacterial family with distinct sporulation behavior and unique specialized metabolism.</title>
        <authorList>
            <person name="Garcia R."/>
            <person name="Popoff A."/>
            <person name="Bader C.D."/>
            <person name="Loehr J."/>
            <person name="Walesch S."/>
            <person name="Walt C."/>
            <person name="Boldt J."/>
            <person name="Bunk B."/>
            <person name="Haeckl F.J.F.P.J."/>
            <person name="Gunesch A.P."/>
            <person name="Birkelbach J."/>
            <person name="Nuebel U."/>
            <person name="Pietschmann T."/>
            <person name="Bach T."/>
            <person name="Mueller R."/>
        </authorList>
    </citation>
    <scope>NUCLEOTIDE SEQUENCE [LARGE SCALE GENOMIC DNA]</scope>
    <source>
        <strain evidence="2 3">MSr11954</strain>
    </source>
</reference>
<keyword evidence="1" id="KW-0732">Signal</keyword>
<evidence type="ECO:0000313" key="3">
    <source>
        <dbReference type="Proteomes" id="UP001370348"/>
    </source>
</evidence>
<dbReference type="EMBL" id="CP089984">
    <property type="protein sequence ID" value="WXB15541.1"/>
    <property type="molecule type" value="Genomic_DNA"/>
</dbReference>
<accession>A0ABZ2M0I2</accession>
<organism evidence="2 3">
    <name type="scientific">Pendulispora albinea</name>
    <dbReference type="NCBI Taxonomy" id="2741071"/>
    <lineage>
        <taxon>Bacteria</taxon>
        <taxon>Pseudomonadati</taxon>
        <taxon>Myxococcota</taxon>
        <taxon>Myxococcia</taxon>
        <taxon>Myxococcales</taxon>
        <taxon>Sorangiineae</taxon>
        <taxon>Pendulisporaceae</taxon>
        <taxon>Pendulispora</taxon>
    </lineage>
</organism>
<feature type="chain" id="PRO_5047353570" evidence="1">
    <location>
        <begin position="25"/>
        <end position="264"/>
    </location>
</feature>
<gene>
    <name evidence="2" type="ORF">LZC94_47935</name>
</gene>
<sequence length="264" mass="28827">MRLAPACAVLAFTAMGLVSTTASAGDDDAILRPRHRNYESPQNFALEFRFAPYKPQIDDEFKGTGKTPWRDAFGDSSRLLFAVEFDWQAIRIPYLGTLGPGVSIGYTTMSGPAKKLSDTGQITDTDSGTDTTLSVFPMYAVGVLRADVFMRELGIPLVPYGKAGVGYVPWRTYTEGGTSYRDSPDGSTTAYGKGQTWGAHFAAGLAFQMDVLDRRTAKNLDNQIGINHTYLYAEWMFASYKGIGQNNVLLVGTSTWVAGLSFEM</sequence>
<dbReference type="NCBIfam" id="NF040596">
    <property type="entry name" value="MXAN_2562_fam"/>
    <property type="match status" value="1"/>
</dbReference>
<dbReference type="RefSeq" id="WP_394825171.1">
    <property type="nucleotide sequence ID" value="NZ_CP089984.1"/>
</dbReference>
<proteinExistence type="predicted"/>
<name>A0ABZ2M0I2_9BACT</name>
<protein>
    <submittedName>
        <fullName evidence="2">MXAN_2562 family outer membrane beta-barrel protein</fullName>
    </submittedName>
</protein>
<keyword evidence="3" id="KW-1185">Reference proteome</keyword>